<name>J9DQT4_WUCBA</name>
<dbReference type="Proteomes" id="UP000004810">
    <property type="component" value="Unassembled WGS sequence"/>
</dbReference>
<dbReference type="EMBL" id="ADBV01017382">
    <property type="protein sequence ID" value="EJW71921.1"/>
    <property type="molecule type" value="Genomic_DNA"/>
</dbReference>
<evidence type="ECO:0000313" key="1">
    <source>
        <dbReference type="EMBL" id="EJW71921.1"/>
    </source>
</evidence>
<accession>J9DQT4</accession>
<protein>
    <submittedName>
        <fullName evidence="1">Uncharacterized protein</fullName>
    </submittedName>
</protein>
<evidence type="ECO:0000313" key="2">
    <source>
        <dbReference type="Proteomes" id="UP000004810"/>
    </source>
</evidence>
<sequence length="82" mass="9209">MEASGIVEPVETIRELVLRTRTIRIPVLATQEQLAAAIPEEFRPADLGDLPEQLQMELQVPQVEPYTVTHGEENKIGNDLLF</sequence>
<reference evidence="2" key="1">
    <citation type="submission" date="2012-08" db="EMBL/GenBank/DDBJ databases">
        <title>The Genome Sequence of Wuchereria bancrofti.</title>
        <authorList>
            <person name="Nutman T.B."/>
            <person name="Fink D.L."/>
            <person name="Russ C."/>
            <person name="Young S."/>
            <person name="Zeng Q."/>
            <person name="Koehrsen M."/>
            <person name="Alvarado L."/>
            <person name="Berlin A."/>
            <person name="Chapman S.B."/>
            <person name="Chen Z."/>
            <person name="Freedman E."/>
            <person name="Gellesch M."/>
            <person name="Goldberg J."/>
            <person name="Griggs A."/>
            <person name="Gujja S."/>
            <person name="Heilman E.R."/>
            <person name="Heiman D."/>
            <person name="Hepburn T."/>
            <person name="Howarth C."/>
            <person name="Jen D."/>
            <person name="Larson L."/>
            <person name="Lewis B."/>
            <person name="Mehta T."/>
            <person name="Park D."/>
            <person name="Pearson M."/>
            <person name="Roberts A."/>
            <person name="Saif S."/>
            <person name="Shea T."/>
            <person name="Shenoy N."/>
            <person name="Sisk P."/>
            <person name="Stolte C."/>
            <person name="Sykes S."/>
            <person name="Walk T."/>
            <person name="White J."/>
            <person name="Yandava C."/>
            <person name="Haas B."/>
            <person name="Henn M.R."/>
            <person name="Nusbaum C."/>
            <person name="Birren B."/>
        </authorList>
    </citation>
    <scope>NUCLEOTIDE SEQUENCE [LARGE SCALE GENOMIC DNA]</scope>
    <source>
        <strain evidence="2">NA</strain>
    </source>
</reference>
<organism evidence="1 2">
    <name type="scientific">Wuchereria bancrofti</name>
    <dbReference type="NCBI Taxonomy" id="6293"/>
    <lineage>
        <taxon>Eukaryota</taxon>
        <taxon>Metazoa</taxon>
        <taxon>Ecdysozoa</taxon>
        <taxon>Nematoda</taxon>
        <taxon>Chromadorea</taxon>
        <taxon>Rhabditida</taxon>
        <taxon>Spirurina</taxon>
        <taxon>Spiruromorpha</taxon>
        <taxon>Filarioidea</taxon>
        <taxon>Onchocercidae</taxon>
        <taxon>Wuchereria</taxon>
    </lineage>
</organism>
<dbReference type="AlphaFoldDB" id="J9DQT4"/>
<proteinExistence type="predicted"/>
<comment type="caution">
    <text evidence="1">The sequence shown here is derived from an EMBL/GenBank/DDBJ whole genome shotgun (WGS) entry which is preliminary data.</text>
</comment>
<gene>
    <name evidence="1" type="ORF">WUBG_17169</name>
</gene>